<organism evidence="3">
    <name type="scientific">Brugia pahangi</name>
    <name type="common">Filarial nematode worm</name>
    <dbReference type="NCBI Taxonomy" id="6280"/>
    <lineage>
        <taxon>Eukaryota</taxon>
        <taxon>Metazoa</taxon>
        <taxon>Ecdysozoa</taxon>
        <taxon>Nematoda</taxon>
        <taxon>Chromadorea</taxon>
        <taxon>Rhabditida</taxon>
        <taxon>Spirurina</taxon>
        <taxon>Spiruromorpha</taxon>
        <taxon>Filarioidea</taxon>
        <taxon>Onchocercidae</taxon>
        <taxon>Brugia</taxon>
    </lineage>
</organism>
<dbReference type="Proteomes" id="UP000278627">
    <property type="component" value="Unassembled WGS sequence"/>
</dbReference>
<evidence type="ECO:0000313" key="1">
    <source>
        <dbReference type="EMBL" id="VDN89357.1"/>
    </source>
</evidence>
<reference evidence="1 2" key="2">
    <citation type="submission" date="2018-11" db="EMBL/GenBank/DDBJ databases">
        <authorList>
            <consortium name="Pathogen Informatics"/>
        </authorList>
    </citation>
    <scope>NUCLEOTIDE SEQUENCE [LARGE SCALE GENOMIC DNA]</scope>
</reference>
<dbReference type="AlphaFoldDB" id="A0A0N4TIX6"/>
<accession>A0A0N4TIX6</accession>
<evidence type="ECO:0000313" key="3">
    <source>
        <dbReference type="WBParaSite" id="BPAG_0000820901-mRNA-1"/>
    </source>
</evidence>
<sequence length="60" mass="6826">MILRIYRNRSGIDLVQPYESYSGKHEIEGLIHATSRYTFDGCDGKRTTNTNNYLVSPSSV</sequence>
<keyword evidence="2" id="KW-1185">Reference proteome</keyword>
<evidence type="ECO:0000313" key="2">
    <source>
        <dbReference type="Proteomes" id="UP000278627"/>
    </source>
</evidence>
<reference evidence="3" key="1">
    <citation type="submission" date="2017-02" db="UniProtKB">
        <authorList>
            <consortium name="WormBaseParasite"/>
        </authorList>
    </citation>
    <scope>IDENTIFICATION</scope>
</reference>
<gene>
    <name evidence="1" type="ORF">BPAG_LOCUS8171</name>
</gene>
<dbReference type="WBParaSite" id="BPAG_0000820901-mRNA-1">
    <property type="protein sequence ID" value="BPAG_0000820901-mRNA-1"/>
    <property type="gene ID" value="BPAG_0000820901"/>
</dbReference>
<proteinExistence type="predicted"/>
<dbReference type="EMBL" id="UZAD01013131">
    <property type="protein sequence ID" value="VDN89357.1"/>
    <property type="molecule type" value="Genomic_DNA"/>
</dbReference>
<protein>
    <submittedName>
        <fullName evidence="3">Pept_C1 domain-containing protein</fullName>
    </submittedName>
</protein>
<name>A0A0N4TIX6_BRUPA</name>